<dbReference type="InterPro" id="IPR011005">
    <property type="entry name" value="Dihydropteroate_synth-like_sf"/>
</dbReference>
<evidence type="ECO:0000256" key="1">
    <source>
        <dbReference type="ARBA" id="ARBA00000012"/>
    </source>
</evidence>
<feature type="domain" description="Pterin-binding" evidence="10">
    <location>
        <begin position="22"/>
        <end position="279"/>
    </location>
</feature>
<name>A0A5B0WUD4_9GAMM</name>
<reference evidence="11 12" key="1">
    <citation type="submission" date="2019-09" db="EMBL/GenBank/DDBJ databases">
        <authorList>
            <person name="Chen X.-Y."/>
        </authorList>
    </citation>
    <scope>NUCLEOTIDE SEQUENCE [LARGE SCALE GENOMIC DNA]</scope>
    <source>
        <strain evidence="11 12">NY5</strain>
    </source>
</reference>
<sequence length="290" mass="30923">MTSKQRAPALDCAGRLLDFSRPRVMGVINITPDSFSDGGTLYRREQPDLDLALRRAADMVDSGAAILDIGGESTRPGATPVSEAEEMDRVLPLVERISAELDVVISVDTSCPAVMRESAARGAGIINDVRALRREGALEAAAASGLPVCLMHMRGEPGNMQDAPRYTEVVPEVTTFLQQRISACENAGIPRHRLLIDPGFGFGKSVQHNLELLAGLPQLAGLGMPLLVGLSRKSMIGQLIGRDVDQRLPASLALAVLAVERGAAIIRTHDVAETSDALAMCAALMERIKI</sequence>
<dbReference type="NCBIfam" id="TIGR01496">
    <property type="entry name" value="DHPS"/>
    <property type="match status" value="1"/>
</dbReference>
<dbReference type="PANTHER" id="PTHR20941:SF1">
    <property type="entry name" value="FOLIC ACID SYNTHESIS PROTEIN FOL1"/>
    <property type="match status" value="1"/>
</dbReference>
<accession>A0A5B0WUD4</accession>
<dbReference type="CDD" id="cd00739">
    <property type="entry name" value="DHPS"/>
    <property type="match status" value="1"/>
</dbReference>
<dbReference type="Pfam" id="PF00809">
    <property type="entry name" value="Pterin_bind"/>
    <property type="match status" value="1"/>
</dbReference>
<evidence type="ECO:0000313" key="11">
    <source>
        <dbReference type="EMBL" id="KAA1190037.1"/>
    </source>
</evidence>
<comment type="caution">
    <text evidence="11">The sequence shown here is derived from an EMBL/GenBank/DDBJ whole genome shotgun (WGS) entry which is preliminary data.</text>
</comment>
<evidence type="ECO:0000313" key="12">
    <source>
        <dbReference type="Proteomes" id="UP000323708"/>
    </source>
</evidence>
<dbReference type="InterPro" id="IPR045031">
    <property type="entry name" value="DHP_synth-like"/>
</dbReference>
<comment type="catalytic activity">
    <reaction evidence="1">
        <text>(7,8-dihydropterin-6-yl)methyl diphosphate + 4-aminobenzoate = 7,8-dihydropteroate + diphosphate</text>
        <dbReference type="Rhea" id="RHEA:19949"/>
        <dbReference type="ChEBI" id="CHEBI:17836"/>
        <dbReference type="ChEBI" id="CHEBI:17839"/>
        <dbReference type="ChEBI" id="CHEBI:33019"/>
        <dbReference type="ChEBI" id="CHEBI:72950"/>
        <dbReference type="EC" id="2.5.1.15"/>
    </reaction>
</comment>
<evidence type="ECO:0000256" key="2">
    <source>
        <dbReference type="ARBA" id="ARBA00001946"/>
    </source>
</evidence>
<dbReference type="GO" id="GO:0005829">
    <property type="term" value="C:cytosol"/>
    <property type="evidence" value="ECO:0007669"/>
    <property type="project" value="TreeGrafter"/>
</dbReference>
<organism evidence="11 12">
    <name type="scientific">Pseudohalioglobus sediminis</name>
    <dbReference type="NCBI Taxonomy" id="2606449"/>
    <lineage>
        <taxon>Bacteria</taxon>
        <taxon>Pseudomonadati</taxon>
        <taxon>Pseudomonadota</taxon>
        <taxon>Gammaproteobacteria</taxon>
        <taxon>Cellvibrionales</taxon>
        <taxon>Halieaceae</taxon>
        <taxon>Pseudohalioglobus</taxon>
    </lineage>
</organism>
<dbReference type="GO" id="GO:0046656">
    <property type="term" value="P:folic acid biosynthetic process"/>
    <property type="evidence" value="ECO:0007669"/>
    <property type="project" value="UniProtKB-KW"/>
</dbReference>
<dbReference type="InterPro" id="IPR006390">
    <property type="entry name" value="DHP_synth_dom"/>
</dbReference>
<dbReference type="InterPro" id="IPR000489">
    <property type="entry name" value="Pterin-binding_dom"/>
</dbReference>
<keyword evidence="8 9" id="KW-0289">Folate biosynthesis</keyword>
<proteinExistence type="inferred from homology"/>
<evidence type="ECO:0000256" key="8">
    <source>
        <dbReference type="ARBA" id="ARBA00022909"/>
    </source>
</evidence>
<dbReference type="PANTHER" id="PTHR20941">
    <property type="entry name" value="FOLATE SYNTHESIS PROTEINS"/>
    <property type="match status" value="1"/>
</dbReference>
<dbReference type="EMBL" id="VTUX01000006">
    <property type="protein sequence ID" value="KAA1190037.1"/>
    <property type="molecule type" value="Genomic_DNA"/>
</dbReference>
<comment type="cofactor">
    <cofactor evidence="2 9">
        <name>Mg(2+)</name>
        <dbReference type="ChEBI" id="CHEBI:18420"/>
    </cofactor>
</comment>
<dbReference type="GO" id="GO:0046654">
    <property type="term" value="P:tetrahydrofolate biosynthetic process"/>
    <property type="evidence" value="ECO:0007669"/>
    <property type="project" value="UniProtKB-UniPathway"/>
</dbReference>
<dbReference type="UniPathway" id="UPA00077">
    <property type="reaction ID" value="UER00156"/>
</dbReference>
<keyword evidence="6 9" id="KW-0479">Metal-binding</keyword>
<evidence type="ECO:0000256" key="4">
    <source>
        <dbReference type="ARBA" id="ARBA00012458"/>
    </source>
</evidence>
<dbReference type="EC" id="2.5.1.15" evidence="4 9"/>
<keyword evidence="5 9" id="KW-0808">Transferase</keyword>
<dbReference type="SUPFAM" id="SSF51717">
    <property type="entry name" value="Dihydropteroate synthetase-like"/>
    <property type="match status" value="1"/>
</dbReference>
<protein>
    <recommendedName>
        <fullName evidence="4 9">Dihydropteroate synthase</fullName>
        <shortName evidence="9">DHPS</shortName>
        <ecNumber evidence="4 9">2.5.1.15</ecNumber>
    </recommendedName>
    <alternativeName>
        <fullName evidence="9">Dihydropteroate pyrophosphorylase</fullName>
    </alternativeName>
</protein>
<comment type="similarity">
    <text evidence="9">Belongs to the DHPS family.</text>
</comment>
<comment type="pathway">
    <text evidence="3 9">Cofactor biosynthesis; tetrahydrofolate biosynthesis; 7,8-dihydrofolate from 2-amino-4-hydroxy-6-hydroxymethyl-7,8-dihydropteridine diphosphate and 4-aminobenzoate: step 1/2.</text>
</comment>
<dbReference type="AlphaFoldDB" id="A0A5B0WUD4"/>
<dbReference type="PROSITE" id="PS50972">
    <property type="entry name" value="PTERIN_BINDING"/>
    <property type="match status" value="1"/>
</dbReference>
<dbReference type="PROSITE" id="PS00792">
    <property type="entry name" value="DHPS_1"/>
    <property type="match status" value="1"/>
</dbReference>
<evidence type="ECO:0000259" key="10">
    <source>
        <dbReference type="PROSITE" id="PS50972"/>
    </source>
</evidence>
<evidence type="ECO:0000256" key="7">
    <source>
        <dbReference type="ARBA" id="ARBA00022842"/>
    </source>
</evidence>
<dbReference type="Proteomes" id="UP000323708">
    <property type="component" value="Unassembled WGS sequence"/>
</dbReference>
<dbReference type="GO" id="GO:0046872">
    <property type="term" value="F:metal ion binding"/>
    <property type="evidence" value="ECO:0007669"/>
    <property type="project" value="UniProtKB-KW"/>
</dbReference>
<evidence type="ECO:0000256" key="9">
    <source>
        <dbReference type="RuleBase" id="RU361205"/>
    </source>
</evidence>
<evidence type="ECO:0000256" key="6">
    <source>
        <dbReference type="ARBA" id="ARBA00022723"/>
    </source>
</evidence>
<gene>
    <name evidence="11" type="primary">folP</name>
    <name evidence="11" type="ORF">F0M18_13295</name>
</gene>
<evidence type="ECO:0000256" key="5">
    <source>
        <dbReference type="ARBA" id="ARBA00022679"/>
    </source>
</evidence>
<keyword evidence="12" id="KW-1185">Reference proteome</keyword>
<dbReference type="Gene3D" id="3.20.20.20">
    <property type="entry name" value="Dihydropteroate synthase-like"/>
    <property type="match status" value="1"/>
</dbReference>
<dbReference type="PROSITE" id="PS00793">
    <property type="entry name" value="DHPS_2"/>
    <property type="match status" value="1"/>
</dbReference>
<keyword evidence="7 9" id="KW-0460">Magnesium</keyword>
<dbReference type="RefSeq" id="WP_149611937.1">
    <property type="nucleotide sequence ID" value="NZ_VTUX01000006.1"/>
</dbReference>
<comment type="function">
    <text evidence="9">Catalyzes the condensation of para-aminobenzoate (pABA) with 6-hydroxymethyl-7,8-dihydropterin diphosphate (DHPt-PP) to form 7,8-dihydropteroate (H2Pte), the immediate precursor of folate derivatives.</text>
</comment>
<evidence type="ECO:0000256" key="3">
    <source>
        <dbReference type="ARBA" id="ARBA00004763"/>
    </source>
</evidence>
<dbReference type="GO" id="GO:0004156">
    <property type="term" value="F:dihydropteroate synthase activity"/>
    <property type="evidence" value="ECO:0007669"/>
    <property type="project" value="UniProtKB-EC"/>
</dbReference>